<protein>
    <submittedName>
        <fullName evidence="2">Uncharacterized protein</fullName>
    </submittedName>
</protein>
<evidence type="ECO:0000256" key="1">
    <source>
        <dbReference type="SAM" id="Phobius"/>
    </source>
</evidence>
<sequence>MSRSGFREHPARWILSILAAIVLAPILALIGVYVWAYQANNNAAQQFEERLLSLELPPRTELVDSTWGVTRFHGQGNGAQQGGGLLLRSDLSLMALEAFYEEQPGGHRVMPANDDDPGRESVLFNADHDLAQPGLFIVFESVEPTSWLLRDYDIRGR</sequence>
<keyword evidence="1" id="KW-1133">Transmembrane helix</keyword>
<accession>A0ABW3TMT5</accession>
<reference evidence="3" key="1">
    <citation type="journal article" date="2019" name="Int. J. Syst. Evol. Microbiol.">
        <title>The Global Catalogue of Microorganisms (GCM) 10K type strain sequencing project: providing services to taxonomists for standard genome sequencing and annotation.</title>
        <authorList>
            <consortium name="The Broad Institute Genomics Platform"/>
            <consortium name="The Broad Institute Genome Sequencing Center for Infectious Disease"/>
            <person name="Wu L."/>
            <person name="Ma J."/>
        </authorList>
    </citation>
    <scope>NUCLEOTIDE SEQUENCE [LARGE SCALE GENOMIC DNA]</scope>
    <source>
        <strain evidence="3">CCUG 50213</strain>
    </source>
</reference>
<dbReference type="Proteomes" id="UP001597181">
    <property type="component" value="Unassembled WGS sequence"/>
</dbReference>
<dbReference type="RefSeq" id="WP_343961988.1">
    <property type="nucleotide sequence ID" value="NZ_BAAAKZ010000013.1"/>
</dbReference>
<comment type="caution">
    <text evidence="2">The sequence shown here is derived from an EMBL/GenBank/DDBJ whole genome shotgun (WGS) entry which is preliminary data.</text>
</comment>
<evidence type="ECO:0000313" key="2">
    <source>
        <dbReference type="EMBL" id="MFD1201920.1"/>
    </source>
</evidence>
<keyword evidence="1" id="KW-0472">Membrane</keyword>
<name>A0ABW3TMT5_9MICO</name>
<proteinExistence type="predicted"/>
<keyword evidence="1" id="KW-0812">Transmembrane</keyword>
<dbReference type="EMBL" id="JBHTLY010000003">
    <property type="protein sequence ID" value="MFD1201920.1"/>
    <property type="molecule type" value="Genomic_DNA"/>
</dbReference>
<organism evidence="2 3">
    <name type="scientific">Leucobacter albus</name>
    <dbReference type="NCBI Taxonomy" id="272210"/>
    <lineage>
        <taxon>Bacteria</taxon>
        <taxon>Bacillati</taxon>
        <taxon>Actinomycetota</taxon>
        <taxon>Actinomycetes</taxon>
        <taxon>Micrococcales</taxon>
        <taxon>Microbacteriaceae</taxon>
        <taxon>Leucobacter</taxon>
    </lineage>
</organism>
<evidence type="ECO:0000313" key="3">
    <source>
        <dbReference type="Proteomes" id="UP001597181"/>
    </source>
</evidence>
<gene>
    <name evidence="2" type="ORF">ACFQ3U_08440</name>
</gene>
<feature type="transmembrane region" description="Helical" evidence="1">
    <location>
        <begin position="12"/>
        <end position="36"/>
    </location>
</feature>
<keyword evidence="3" id="KW-1185">Reference proteome</keyword>